<dbReference type="PANTHER" id="PTHR32347">
    <property type="entry name" value="EFFLUX SYSTEM COMPONENT YKNX-RELATED"/>
    <property type="match status" value="1"/>
</dbReference>
<dbReference type="Pfam" id="PF25954">
    <property type="entry name" value="Beta-barrel_RND_2"/>
    <property type="match status" value="1"/>
</dbReference>
<dbReference type="SUPFAM" id="SSF111369">
    <property type="entry name" value="HlyD-like secretion proteins"/>
    <property type="match status" value="2"/>
</dbReference>
<keyword evidence="7" id="KW-1185">Reference proteome</keyword>
<evidence type="ECO:0000256" key="1">
    <source>
        <dbReference type="ARBA" id="ARBA00004196"/>
    </source>
</evidence>
<comment type="subcellular location">
    <subcellularLocation>
        <location evidence="1">Cell envelope</location>
    </subcellularLocation>
</comment>
<feature type="domain" description="YbhG-like alpha-helical hairpin" evidence="4">
    <location>
        <begin position="101"/>
        <end position="217"/>
    </location>
</feature>
<protein>
    <submittedName>
        <fullName evidence="6">Cation efflux system protein CusB</fullName>
    </submittedName>
</protein>
<dbReference type="Gene3D" id="2.40.420.20">
    <property type="match status" value="1"/>
</dbReference>
<dbReference type="Gene3D" id="2.40.50.100">
    <property type="match status" value="1"/>
</dbReference>
<evidence type="ECO:0000259" key="5">
    <source>
        <dbReference type="Pfam" id="PF25954"/>
    </source>
</evidence>
<dbReference type="InterPro" id="IPR006143">
    <property type="entry name" value="RND_pump_MFP"/>
</dbReference>
<proteinExistence type="inferred from homology"/>
<evidence type="ECO:0000259" key="4">
    <source>
        <dbReference type="Pfam" id="PF25881"/>
    </source>
</evidence>
<dbReference type="Proteomes" id="UP000318538">
    <property type="component" value="Chromosome"/>
</dbReference>
<feature type="domain" description="CusB-like beta-barrel" evidence="5">
    <location>
        <begin position="264"/>
        <end position="339"/>
    </location>
</feature>
<name>A0A517N6J7_9BACT</name>
<dbReference type="Gene3D" id="1.10.287.470">
    <property type="entry name" value="Helix hairpin bin"/>
    <property type="match status" value="1"/>
</dbReference>
<gene>
    <name evidence="6" type="primary">cusB_1</name>
    <name evidence="6" type="ORF">K227x_11440</name>
</gene>
<dbReference type="EMBL" id="CP036525">
    <property type="protein sequence ID" value="QDT02766.1"/>
    <property type="molecule type" value="Genomic_DNA"/>
</dbReference>
<dbReference type="GO" id="GO:0022857">
    <property type="term" value="F:transmembrane transporter activity"/>
    <property type="evidence" value="ECO:0007669"/>
    <property type="project" value="InterPro"/>
</dbReference>
<dbReference type="Pfam" id="PF25881">
    <property type="entry name" value="HH_YBHG"/>
    <property type="match status" value="1"/>
</dbReference>
<evidence type="ECO:0000313" key="6">
    <source>
        <dbReference type="EMBL" id="QDT02766.1"/>
    </source>
</evidence>
<dbReference type="InterPro" id="IPR058792">
    <property type="entry name" value="Beta-barrel_RND_2"/>
</dbReference>
<dbReference type="NCBIfam" id="TIGR01730">
    <property type="entry name" value="RND_mfp"/>
    <property type="match status" value="1"/>
</dbReference>
<dbReference type="RefSeq" id="WP_145168579.1">
    <property type="nucleotide sequence ID" value="NZ_CP036525.1"/>
</dbReference>
<sequence>MPADSHHRHLPATALLIVWVAGQTLGAAQASAQGGPANVVVAPVIRRDVASSQSFVANIRPRRQAIIGSAVDGRVEAFMVDAGQAVKAKQPLAQLLTNTINIELAGAEAELDLRRAELLELKNGSRPEEIALAEATMRASEAGSQYTQAKLARAQQLFSNSAGLSQDEFEAARAESLTAAARLSEAASSLDLVRKGPRQEKIDQAAARVAMQEQVVAGLKDRIKKYTIRSPFDGYVTSELTEAGAWARQGDPVAEVVEIDPIEVEVFVPESSIQFIRRGADCEVVVDAFPDESFPGTIDQIIPLADNRSRTFPVRVLVKNPPNDTGHRLLPGMLARVTMPTGKSESRMLVAKDALRLDGDKAAVFKVVGSTPTLVPVRTGPSIGSWISIQPIAPGSLAVDDLVVTRGNERLRPGQSVVISETQSAP</sequence>
<dbReference type="PANTHER" id="PTHR32347:SF14">
    <property type="entry name" value="EFFLUX SYSTEM COMPONENT YKNX-RELATED"/>
    <property type="match status" value="1"/>
</dbReference>
<evidence type="ECO:0000256" key="3">
    <source>
        <dbReference type="ARBA" id="ARBA00023054"/>
    </source>
</evidence>
<keyword evidence="3" id="KW-0175">Coiled coil</keyword>
<dbReference type="InterPro" id="IPR059052">
    <property type="entry name" value="HH_YbhG-like"/>
</dbReference>
<evidence type="ECO:0000313" key="7">
    <source>
        <dbReference type="Proteomes" id="UP000318538"/>
    </source>
</evidence>
<dbReference type="InterPro" id="IPR050465">
    <property type="entry name" value="UPF0194_transport"/>
</dbReference>
<dbReference type="Gene3D" id="2.40.30.170">
    <property type="match status" value="1"/>
</dbReference>
<reference evidence="6 7" key="1">
    <citation type="submission" date="2019-02" db="EMBL/GenBank/DDBJ databases">
        <title>Deep-cultivation of Planctomycetes and their phenomic and genomic characterization uncovers novel biology.</title>
        <authorList>
            <person name="Wiegand S."/>
            <person name="Jogler M."/>
            <person name="Boedeker C."/>
            <person name="Pinto D."/>
            <person name="Vollmers J."/>
            <person name="Rivas-Marin E."/>
            <person name="Kohn T."/>
            <person name="Peeters S.H."/>
            <person name="Heuer A."/>
            <person name="Rast P."/>
            <person name="Oberbeckmann S."/>
            <person name="Bunk B."/>
            <person name="Jeske O."/>
            <person name="Meyerdierks A."/>
            <person name="Storesund J.E."/>
            <person name="Kallscheuer N."/>
            <person name="Luecker S."/>
            <person name="Lage O.M."/>
            <person name="Pohl T."/>
            <person name="Merkel B.J."/>
            <person name="Hornburger P."/>
            <person name="Mueller R.-W."/>
            <person name="Bruemmer F."/>
            <person name="Labrenz M."/>
            <person name="Spormann A.M."/>
            <person name="Op den Camp H."/>
            <person name="Overmann J."/>
            <person name="Amann R."/>
            <person name="Jetten M.S.M."/>
            <person name="Mascher T."/>
            <person name="Medema M.H."/>
            <person name="Devos D.P."/>
            <person name="Kaster A.-K."/>
            <person name="Ovreas L."/>
            <person name="Rohde M."/>
            <person name="Galperin M.Y."/>
            <person name="Jogler C."/>
        </authorList>
    </citation>
    <scope>NUCLEOTIDE SEQUENCE [LARGE SCALE GENOMIC DNA]</scope>
    <source>
        <strain evidence="6 7">K22_7</strain>
    </source>
</reference>
<comment type="similarity">
    <text evidence="2">Belongs to the membrane fusion protein (MFP) (TC 8.A.1) family.</text>
</comment>
<evidence type="ECO:0000256" key="2">
    <source>
        <dbReference type="ARBA" id="ARBA00009477"/>
    </source>
</evidence>
<dbReference type="AlphaFoldDB" id="A0A517N6J7"/>
<dbReference type="OrthoDB" id="5318766at2"/>
<accession>A0A517N6J7</accession>
<dbReference type="GO" id="GO:0016020">
    <property type="term" value="C:membrane"/>
    <property type="evidence" value="ECO:0007669"/>
    <property type="project" value="InterPro"/>
</dbReference>
<dbReference type="GO" id="GO:0030313">
    <property type="term" value="C:cell envelope"/>
    <property type="evidence" value="ECO:0007669"/>
    <property type="project" value="UniProtKB-SubCell"/>
</dbReference>
<dbReference type="KEGG" id="rlc:K227x_11440"/>
<organism evidence="6 7">
    <name type="scientific">Rubripirellula lacrimiformis</name>
    <dbReference type="NCBI Taxonomy" id="1930273"/>
    <lineage>
        <taxon>Bacteria</taxon>
        <taxon>Pseudomonadati</taxon>
        <taxon>Planctomycetota</taxon>
        <taxon>Planctomycetia</taxon>
        <taxon>Pirellulales</taxon>
        <taxon>Pirellulaceae</taxon>
        <taxon>Rubripirellula</taxon>
    </lineage>
</organism>